<evidence type="ECO:0000313" key="1">
    <source>
        <dbReference type="EMBL" id="GLQ57313.1"/>
    </source>
</evidence>
<dbReference type="Pfam" id="PF07309">
    <property type="entry name" value="FlaF"/>
    <property type="match status" value="1"/>
</dbReference>
<name>A0ABQ5WB46_9HYPH</name>
<dbReference type="RefSeq" id="WP_284342707.1">
    <property type="nucleotide sequence ID" value="NZ_BSNS01000024.1"/>
</dbReference>
<keyword evidence="1" id="KW-0282">Flagellum</keyword>
<keyword evidence="2" id="KW-1185">Reference proteome</keyword>
<evidence type="ECO:0000313" key="2">
    <source>
        <dbReference type="Proteomes" id="UP001156691"/>
    </source>
</evidence>
<accession>A0ABQ5WB46</accession>
<proteinExistence type="predicted"/>
<comment type="caution">
    <text evidence="1">The sequence shown here is derived from an EMBL/GenBank/DDBJ whole genome shotgun (WGS) entry which is preliminary data.</text>
</comment>
<dbReference type="InterPro" id="IPR010845">
    <property type="entry name" value="FlaF"/>
</dbReference>
<sequence>MQQNQAAAAYQQVAKRTTNPRDLEANLLTRSAANLQRLRDNWEDDPRELNQVLTFNRKLWNVFINSATNESHPLAAPIRQNIANLGLFVMKRSHEIMLRPEPQKLDVLININRELAAGLRAQQPS</sequence>
<keyword evidence="1" id="KW-0966">Cell projection</keyword>
<dbReference type="NCBIfam" id="NF009435">
    <property type="entry name" value="PRK12794.1"/>
    <property type="match status" value="1"/>
</dbReference>
<protein>
    <submittedName>
        <fullName evidence="1">Flagellar biosynthesis regulatory protein FlaF</fullName>
    </submittedName>
</protein>
<gene>
    <name evidence="1" type="primary">flaF</name>
    <name evidence="1" type="ORF">GCM10010862_45720</name>
</gene>
<dbReference type="EMBL" id="BSNS01000024">
    <property type="protein sequence ID" value="GLQ57313.1"/>
    <property type="molecule type" value="Genomic_DNA"/>
</dbReference>
<reference evidence="2" key="1">
    <citation type="journal article" date="2019" name="Int. J. Syst. Evol. Microbiol.">
        <title>The Global Catalogue of Microorganisms (GCM) 10K type strain sequencing project: providing services to taxonomists for standard genome sequencing and annotation.</title>
        <authorList>
            <consortium name="The Broad Institute Genomics Platform"/>
            <consortium name="The Broad Institute Genome Sequencing Center for Infectious Disease"/>
            <person name="Wu L."/>
            <person name="Ma J."/>
        </authorList>
    </citation>
    <scope>NUCLEOTIDE SEQUENCE [LARGE SCALE GENOMIC DNA]</scope>
    <source>
        <strain evidence="2">NBRC 112416</strain>
    </source>
</reference>
<dbReference type="Proteomes" id="UP001156691">
    <property type="component" value="Unassembled WGS sequence"/>
</dbReference>
<organism evidence="1 2">
    <name type="scientific">Devosia nitrariae</name>
    <dbReference type="NCBI Taxonomy" id="2071872"/>
    <lineage>
        <taxon>Bacteria</taxon>
        <taxon>Pseudomonadati</taxon>
        <taxon>Pseudomonadota</taxon>
        <taxon>Alphaproteobacteria</taxon>
        <taxon>Hyphomicrobiales</taxon>
        <taxon>Devosiaceae</taxon>
        <taxon>Devosia</taxon>
    </lineage>
</organism>
<keyword evidence="1" id="KW-0969">Cilium</keyword>